<sequence>MVGGVDPGARVIAKPPVIAGPIAATTTTPNAMARTVRNDAAGRSSRGGTEVPRVEISSCRNGRPSAINSRITSEKNIQPYST</sequence>
<protein>
    <submittedName>
        <fullName evidence="2">Uncharacterized protein</fullName>
    </submittedName>
</protein>
<accession>A0A1J5PBJ1</accession>
<evidence type="ECO:0000313" key="2">
    <source>
        <dbReference type="EMBL" id="OIQ64852.1"/>
    </source>
</evidence>
<comment type="caution">
    <text evidence="2">The sequence shown here is derived from an EMBL/GenBank/DDBJ whole genome shotgun (WGS) entry which is preliminary data.</text>
</comment>
<feature type="compositionally biased region" description="Polar residues" evidence="1">
    <location>
        <begin position="66"/>
        <end position="82"/>
    </location>
</feature>
<name>A0A1J5PBJ1_9ZZZZ</name>
<dbReference type="AlphaFoldDB" id="A0A1J5PBJ1"/>
<evidence type="ECO:0000256" key="1">
    <source>
        <dbReference type="SAM" id="MobiDB-lite"/>
    </source>
</evidence>
<organism evidence="2">
    <name type="scientific">mine drainage metagenome</name>
    <dbReference type="NCBI Taxonomy" id="410659"/>
    <lineage>
        <taxon>unclassified sequences</taxon>
        <taxon>metagenomes</taxon>
        <taxon>ecological metagenomes</taxon>
    </lineage>
</organism>
<reference evidence="2" key="1">
    <citation type="submission" date="2016-10" db="EMBL/GenBank/DDBJ databases">
        <title>Sequence of Gallionella enrichment culture.</title>
        <authorList>
            <person name="Poehlein A."/>
            <person name="Muehling M."/>
            <person name="Daniel R."/>
        </authorList>
    </citation>
    <scope>NUCLEOTIDE SEQUENCE</scope>
</reference>
<proteinExistence type="predicted"/>
<feature type="region of interest" description="Disordered" evidence="1">
    <location>
        <begin position="37"/>
        <end position="82"/>
    </location>
</feature>
<gene>
    <name evidence="2" type="ORF">GALL_535950</name>
</gene>
<dbReference type="EMBL" id="MLJW01007790">
    <property type="protein sequence ID" value="OIQ64852.1"/>
    <property type="molecule type" value="Genomic_DNA"/>
</dbReference>